<dbReference type="InterPro" id="IPR007059">
    <property type="entry name" value="DmsC"/>
</dbReference>
<evidence type="ECO:0000313" key="2">
    <source>
        <dbReference type="EMBL" id="RDB54607.1"/>
    </source>
</evidence>
<evidence type="ECO:0000313" key="3">
    <source>
        <dbReference type="Proteomes" id="UP000253792"/>
    </source>
</evidence>
<feature type="transmembrane region" description="Helical" evidence="1">
    <location>
        <begin position="121"/>
        <end position="141"/>
    </location>
</feature>
<keyword evidence="1" id="KW-0812">Transmembrane</keyword>
<keyword evidence="1" id="KW-0472">Membrane</keyword>
<dbReference type="GO" id="GO:0019645">
    <property type="term" value="P:anaerobic electron transport chain"/>
    <property type="evidence" value="ECO:0007669"/>
    <property type="project" value="InterPro"/>
</dbReference>
<gene>
    <name evidence="2" type="ORF">C1880_08600</name>
</gene>
<dbReference type="RefSeq" id="WP_114621131.1">
    <property type="nucleotide sequence ID" value="NZ_PPTP01000008.1"/>
</dbReference>
<keyword evidence="1" id="KW-1133">Transmembrane helix</keyword>
<name>A0A369L7A1_9ACTN</name>
<dbReference type="GO" id="GO:0009390">
    <property type="term" value="C:dimethyl sulfoxide reductase complex"/>
    <property type="evidence" value="ECO:0007669"/>
    <property type="project" value="TreeGrafter"/>
</dbReference>
<feature type="transmembrane region" description="Helical" evidence="1">
    <location>
        <begin position="228"/>
        <end position="251"/>
    </location>
</feature>
<dbReference type="STRING" id="1034345.GCA_000236865_01903"/>
<sequence>MISGFDTALSEVTLVLFTTLAPSGAVALVLVAAVLLLSKFESAMRARISTFMCIPLVVTMVGLVASATHLGNPANALYVFLHVGSSPLSNEVVSAVGLLACSGLYWLYSFSVKPLVWLQRLLLALIAAMGAVFVTMVSLAYSVDTIVTWSMPTVPISLWLNALMGGPLLAAITLYAAQWRALAGRFGLMLMAASFVALAANTVVYIVQGMQLGGVANSVVAAADLVPHYHTMLLAFALMCFAGCVLAAFTMHTVSREAVAHGGGELVFSKRVLVRLLVSCLLVFAGVFIMRFAFYMMHLTVGLAV</sequence>
<dbReference type="AlphaFoldDB" id="A0A369L7A1"/>
<dbReference type="EMBL" id="PPTP01000008">
    <property type="protein sequence ID" value="RDB54607.1"/>
    <property type="molecule type" value="Genomic_DNA"/>
</dbReference>
<dbReference type="GO" id="GO:0009389">
    <property type="term" value="F:dimethyl sulfoxide reductase activity"/>
    <property type="evidence" value="ECO:0007669"/>
    <property type="project" value="TreeGrafter"/>
</dbReference>
<accession>A0A369L7A1</accession>
<dbReference type="PANTHER" id="PTHR38095:SF1">
    <property type="entry name" value="ANAEROBIC DIMETHYL SULFOXIDE REDUCTASE CHAIN YNFH"/>
    <property type="match status" value="1"/>
</dbReference>
<feature type="transmembrane region" description="Helical" evidence="1">
    <location>
        <begin position="272"/>
        <end position="294"/>
    </location>
</feature>
<protein>
    <submittedName>
        <fullName evidence="2">DMSO reductase</fullName>
    </submittedName>
</protein>
<dbReference type="PANTHER" id="PTHR38095">
    <property type="entry name" value="ANAEROBIC DIMETHYL SULFOXIDE REDUCTASE CHAIN YNFH"/>
    <property type="match status" value="1"/>
</dbReference>
<feature type="transmembrane region" description="Helical" evidence="1">
    <location>
        <begin position="49"/>
        <end position="72"/>
    </location>
</feature>
<comment type="caution">
    <text evidence="2">The sequence shown here is derived from an EMBL/GenBank/DDBJ whole genome shotgun (WGS) entry which is preliminary data.</text>
</comment>
<feature type="transmembrane region" description="Helical" evidence="1">
    <location>
        <begin position="92"/>
        <end position="109"/>
    </location>
</feature>
<dbReference type="GO" id="GO:0005886">
    <property type="term" value="C:plasma membrane"/>
    <property type="evidence" value="ECO:0007669"/>
    <property type="project" value="TreeGrafter"/>
</dbReference>
<feature type="transmembrane region" description="Helical" evidence="1">
    <location>
        <begin position="188"/>
        <end position="208"/>
    </location>
</feature>
<reference evidence="2 3" key="1">
    <citation type="journal article" date="2018" name="Elife">
        <title>Discovery and characterization of a prevalent human gut bacterial enzyme sufficient for the inactivation of a family of plant toxins.</title>
        <authorList>
            <person name="Koppel N."/>
            <person name="Bisanz J.E."/>
            <person name="Pandelia M.E."/>
            <person name="Turnbaugh P.J."/>
            <person name="Balskus E.P."/>
        </authorList>
    </citation>
    <scope>NUCLEOTIDE SEQUENCE [LARGE SCALE GENOMIC DNA]</scope>
    <source>
        <strain evidence="3">anaerobia AP69FAA</strain>
    </source>
</reference>
<dbReference type="Pfam" id="PF04976">
    <property type="entry name" value="DmsC"/>
    <property type="match status" value="1"/>
</dbReference>
<dbReference type="OrthoDB" id="3177921at2"/>
<feature type="transmembrane region" description="Helical" evidence="1">
    <location>
        <begin position="12"/>
        <end position="37"/>
    </location>
</feature>
<organism evidence="2 3">
    <name type="scientific">Senegalimassilia anaerobia</name>
    <dbReference type="NCBI Taxonomy" id="1473216"/>
    <lineage>
        <taxon>Bacteria</taxon>
        <taxon>Bacillati</taxon>
        <taxon>Actinomycetota</taxon>
        <taxon>Coriobacteriia</taxon>
        <taxon>Coriobacteriales</taxon>
        <taxon>Coriobacteriaceae</taxon>
        <taxon>Senegalimassilia</taxon>
    </lineage>
</organism>
<evidence type="ECO:0000256" key="1">
    <source>
        <dbReference type="SAM" id="Phobius"/>
    </source>
</evidence>
<keyword evidence="3" id="KW-1185">Reference proteome</keyword>
<dbReference type="Proteomes" id="UP000253792">
    <property type="component" value="Unassembled WGS sequence"/>
</dbReference>
<proteinExistence type="predicted"/>
<feature type="transmembrane region" description="Helical" evidence="1">
    <location>
        <begin position="156"/>
        <end position="176"/>
    </location>
</feature>